<evidence type="ECO:0000313" key="3">
    <source>
        <dbReference type="Proteomes" id="UP000823749"/>
    </source>
</evidence>
<accession>A0AAV6I9E1</accession>
<protein>
    <submittedName>
        <fullName evidence="2">Uncharacterized protein</fullName>
    </submittedName>
</protein>
<dbReference type="AlphaFoldDB" id="A0AAV6I9E1"/>
<dbReference type="Proteomes" id="UP000823749">
    <property type="component" value="Chromosome 11"/>
</dbReference>
<dbReference type="EMBL" id="JACTNZ010000011">
    <property type="protein sequence ID" value="KAG5525141.1"/>
    <property type="molecule type" value="Genomic_DNA"/>
</dbReference>
<sequence>MGAKVVGARGGREATEGKAANPIARAARTRSAFASLVLPKRKPVKKMMWDSMVQAIVFCFFSINKKKNNNNKSKSKIFLA</sequence>
<gene>
    <name evidence="2" type="ORF">RHGRI_031722</name>
</gene>
<reference evidence="2" key="1">
    <citation type="submission" date="2020-08" db="EMBL/GenBank/DDBJ databases">
        <title>Plant Genome Project.</title>
        <authorList>
            <person name="Zhang R.-G."/>
        </authorList>
    </citation>
    <scope>NUCLEOTIDE SEQUENCE</scope>
    <source>
        <strain evidence="2">WSP0</strain>
        <tissue evidence="2">Leaf</tissue>
    </source>
</reference>
<comment type="caution">
    <text evidence="2">The sequence shown here is derived from an EMBL/GenBank/DDBJ whole genome shotgun (WGS) entry which is preliminary data.</text>
</comment>
<keyword evidence="3" id="KW-1185">Reference proteome</keyword>
<proteinExistence type="predicted"/>
<feature type="region of interest" description="Disordered" evidence="1">
    <location>
        <begin position="1"/>
        <end position="21"/>
    </location>
</feature>
<name>A0AAV6I9E1_9ERIC</name>
<evidence type="ECO:0000256" key="1">
    <source>
        <dbReference type="SAM" id="MobiDB-lite"/>
    </source>
</evidence>
<evidence type="ECO:0000313" key="2">
    <source>
        <dbReference type="EMBL" id="KAG5525141.1"/>
    </source>
</evidence>
<organism evidence="2 3">
    <name type="scientific">Rhododendron griersonianum</name>
    <dbReference type="NCBI Taxonomy" id="479676"/>
    <lineage>
        <taxon>Eukaryota</taxon>
        <taxon>Viridiplantae</taxon>
        <taxon>Streptophyta</taxon>
        <taxon>Embryophyta</taxon>
        <taxon>Tracheophyta</taxon>
        <taxon>Spermatophyta</taxon>
        <taxon>Magnoliopsida</taxon>
        <taxon>eudicotyledons</taxon>
        <taxon>Gunneridae</taxon>
        <taxon>Pentapetalae</taxon>
        <taxon>asterids</taxon>
        <taxon>Ericales</taxon>
        <taxon>Ericaceae</taxon>
        <taxon>Ericoideae</taxon>
        <taxon>Rhodoreae</taxon>
        <taxon>Rhododendron</taxon>
    </lineage>
</organism>